<feature type="compositionally biased region" description="Basic residues" evidence="1">
    <location>
        <begin position="498"/>
        <end position="508"/>
    </location>
</feature>
<reference evidence="2" key="1">
    <citation type="journal article" date="2023" name="Mol. Phylogenet. Evol.">
        <title>Genome-scale phylogeny and comparative genomics of the fungal order Sordariales.</title>
        <authorList>
            <person name="Hensen N."/>
            <person name="Bonometti L."/>
            <person name="Westerberg I."/>
            <person name="Brannstrom I.O."/>
            <person name="Guillou S."/>
            <person name="Cros-Aarteil S."/>
            <person name="Calhoun S."/>
            <person name="Haridas S."/>
            <person name="Kuo A."/>
            <person name="Mondo S."/>
            <person name="Pangilinan J."/>
            <person name="Riley R."/>
            <person name="LaButti K."/>
            <person name="Andreopoulos B."/>
            <person name="Lipzen A."/>
            <person name="Chen C."/>
            <person name="Yan M."/>
            <person name="Daum C."/>
            <person name="Ng V."/>
            <person name="Clum A."/>
            <person name="Steindorff A."/>
            <person name="Ohm R.A."/>
            <person name="Martin F."/>
            <person name="Silar P."/>
            <person name="Natvig D.O."/>
            <person name="Lalanne C."/>
            <person name="Gautier V."/>
            <person name="Ament-Velasquez S.L."/>
            <person name="Kruys A."/>
            <person name="Hutchinson M.I."/>
            <person name="Powell A.J."/>
            <person name="Barry K."/>
            <person name="Miller A.N."/>
            <person name="Grigoriev I.V."/>
            <person name="Debuchy R."/>
            <person name="Gladieux P."/>
            <person name="Hiltunen Thoren M."/>
            <person name="Johannesson H."/>
        </authorList>
    </citation>
    <scope>NUCLEOTIDE SEQUENCE</scope>
    <source>
        <strain evidence="2">CBS 232.78</strain>
    </source>
</reference>
<keyword evidence="3" id="KW-1185">Reference proteome</keyword>
<feature type="compositionally biased region" description="Basic and acidic residues" evidence="1">
    <location>
        <begin position="486"/>
        <end position="497"/>
    </location>
</feature>
<evidence type="ECO:0000256" key="1">
    <source>
        <dbReference type="SAM" id="MobiDB-lite"/>
    </source>
</evidence>
<reference evidence="2" key="2">
    <citation type="submission" date="2023-06" db="EMBL/GenBank/DDBJ databases">
        <authorList>
            <consortium name="Lawrence Berkeley National Laboratory"/>
            <person name="Haridas S."/>
            <person name="Hensen N."/>
            <person name="Bonometti L."/>
            <person name="Westerberg I."/>
            <person name="Brannstrom I.O."/>
            <person name="Guillou S."/>
            <person name="Cros-Aarteil S."/>
            <person name="Calhoun S."/>
            <person name="Kuo A."/>
            <person name="Mondo S."/>
            <person name="Pangilinan J."/>
            <person name="Riley R."/>
            <person name="LaButti K."/>
            <person name="Andreopoulos B."/>
            <person name="Lipzen A."/>
            <person name="Chen C."/>
            <person name="Yanf M."/>
            <person name="Daum C."/>
            <person name="Ng V."/>
            <person name="Clum A."/>
            <person name="Steindorff A."/>
            <person name="Ohm R."/>
            <person name="Martin F."/>
            <person name="Silar P."/>
            <person name="Natvig D."/>
            <person name="Lalanne C."/>
            <person name="Gautier V."/>
            <person name="Ament-velasquez S.L."/>
            <person name="Kruys A."/>
            <person name="Hutchinson M.I."/>
            <person name="Powell A.J."/>
            <person name="Barry K."/>
            <person name="Miller A.N."/>
            <person name="Grigoriev I.V."/>
            <person name="Debuchy R."/>
            <person name="Gladieux P."/>
            <person name="Thoren M.H."/>
            <person name="Johannesson H."/>
        </authorList>
    </citation>
    <scope>NUCLEOTIDE SEQUENCE</scope>
    <source>
        <strain evidence="2">CBS 232.78</strain>
    </source>
</reference>
<protein>
    <submittedName>
        <fullName evidence="2">Uncharacterized protein</fullName>
    </submittedName>
</protein>
<evidence type="ECO:0000313" key="2">
    <source>
        <dbReference type="EMBL" id="KAK3385355.1"/>
    </source>
</evidence>
<name>A0AAE0NPP9_9PEZI</name>
<dbReference type="AlphaFoldDB" id="A0AAE0NPP9"/>
<sequence>MTWNYYQARIHQLPPLTLDQALEDAATPAETMNYTADNGRSRYLIRRRDDTMENLAFVNSDCRQLVRTYQFRIVDLHTLRLTIIEQLVEQKWGSSAILALLEKEAAERASSPEGLTQKPSLCACIQAMSIRMDKKLIHRAIRILPTLPHLKMLEYEDYGGMSASEMVSFIHAGAASTVRNLGFDSRLGPLTSIKFGPDPLFEPLQVEPDGSEEPRRIRGPLPIISADLPNLQVLSISGDMRLSKECAKSLILGSRRLSHFKFNPHDPALSEALNLCEPLLELRDIIWNRGRFDIDFDTPPADIYTSANYLKHVAPYLESFVTWDDIALWDSQQYWTSLIRSAVFALASSQWTIPLRALSLQRGNGGFPEDMFEAISTFCNLEELSLMAHNSYTGFGGVVYLGLWHIDHQDLRKKLKGLQKLRTLIIINDTYRREETAPAHVAFMDGQAEMYFETFKNLERIYIGRVEYEAFSETVQDGKIQGPDIQGRETQGREIKATRRGARRVPSS</sequence>
<feature type="region of interest" description="Disordered" evidence="1">
    <location>
        <begin position="479"/>
        <end position="508"/>
    </location>
</feature>
<proteinExistence type="predicted"/>
<organism evidence="2 3">
    <name type="scientific">Podospora didyma</name>
    <dbReference type="NCBI Taxonomy" id="330526"/>
    <lineage>
        <taxon>Eukaryota</taxon>
        <taxon>Fungi</taxon>
        <taxon>Dikarya</taxon>
        <taxon>Ascomycota</taxon>
        <taxon>Pezizomycotina</taxon>
        <taxon>Sordariomycetes</taxon>
        <taxon>Sordariomycetidae</taxon>
        <taxon>Sordariales</taxon>
        <taxon>Podosporaceae</taxon>
        <taxon>Podospora</taxon>
    </lineage>
</organism>
<dbReference type="EMBL" id="JAULSW010000004">
    <property type="protein sequence ID" value="KAK3385355.1"/>
    <property type="molecule type" value="Genomic_DNA"/>
</dbReference>
<accession>A0AAE0NPP9</accession>
<evidence type="ECO:0000313" key="3">
    <source>
        <dbReference type="Proteomes" id="UP001285441"/>
    </source>
</evidence>
<comment type="caution">
    <text evidence="2">The sequence shown here is derived from an EMBL/GenBank/DDBJ whole genome shotgun (WGS) entry which is preliminary data.</text>
</comment>
<dbReference type="Proteomes" id="UP001285441">
    <property type="component" value="Unassembled WGS sequence"/>
</dbReference>
<gene>
    <name evidence="2" type="ORF">B0H63DRAFT_449415</name>
</gene>